<evidence type="ECO:0000256" key="1">
    <source>
        <dbReference type="ARBA" id="ARBA00004429"/>
    </source>
</evidence>
<keyword evidence="3" id="KW-1003">Cell membrane</keyword>
<feature type="transmembrane region" description="Helical" evidence="9">
    <location>
        <begin position="315"/>
        <end position="336"/>
    </location>
</feature>
<keyword evidence="7 9" id="KW-0472">Membrane</keyword>
<feature type="transmembrane region" description="Helical" evidence="9">
    <location>
        <begin position="55"/>
        <end position="75"/>
    </location>
</feature>
<feature type="transmembrane region" description="Helical" evidence="9">
    <location>
        <begin position="14"/>
        <end position="34"/>
    </location>
</feature>
<accession>A0A1L1PFS5</accession>
<reference evidence="11" key="1">
    <citation type="submission" date="2014-11" db="EMBL/GenBank/DDBJ databases">
        <title>Draft genome sequence of Hydrogenophaga intermedia S1.</title>
        <authorList>
            <person name="Gan H.M."/>
            <person name="Chew T.H."/>
            <person name="Stolz A."/>
        </authorList>
    </citation>
    <scope>NUCLEOTIDE SEQUENCE [LARGE SCALE GENOMIC DNA]</scope>
    <source>
        <strain evidence="11">S1</strain>
    </source>
</reference>
<keyword evidence="11" id="KW-1185">Reference proteome</keyword>
<dbReference type="Pfam" id="PF04143">
    <property type="entry name" value="Sulf_transp"/>
    <property type="match status" value="1"/>
</dbReference>
<evidence type="ECO:0000313" key="10">
    <source>
        <dbReference type="EMBL" id="CDN86619.1"/>
    </source>
</evidence>
<name>A0A1L1PFS5_HYDIT</name>
<dbReference type="PANTHER" id="PTHR30574:SF1">
    <property type="entry name" value="SULPHUR TRANSPORT DOMAIN-CONTAINING PROTEIN"/>
    <property type="match status" value="1"/>
</dbReference>
<evidence type="ECO:0000256" key="8">
    <source>
        <dbReference type="ARBA" id="ARBA00035655"/>
    </source>
</evidence>
<comment type="similarity">
    <text evidence="8">Belongs to the TsuA/YedE (TC 9.B.102) family.</text>
</comment>
<evidence type="ECO:0000256" key="4">
    <source>
        <dbReference type="ARBA" id="ARBA00022519"/>
    </source>
</evidence>
<feature type="transmembrane region" description="Helical" evidence="9">
    <location>
        <begin position="342"/>
        <end position="361"/>
    </location>
</feature>
<evidence type="ECO:0000313" key="11">
    <source>
        <dbReference type="Proteomes" id="UP000028878"/>
    </source>
</evidence>
<dbReference type="InterPro" id="IPR007272">
    <property type="entry name" value="Sulf_transp_TsuA/YedE"/>
</dbReference>
<keyword evidence="5 9" id="KW-0812">Transmembrane</keyword>
<dbReference type="PANTHER" id="PTHR30574">
    <property type="entry name" value="INNER MEMBRANE PROTEIN YEDE"/>
    <property type="match status" value="1"/>
</dbReference>
<evidence type="ECO:0000256" key="6">
    <source>
        <dbReference type="ARBA" id="ARBA00022989"/>
    </source>
</evidence>
<dbReference type="RefSeq" id="WP_009515836.1">
    <property type="nucleotide sequence ID" value="NZ_CCAE010000005.1"/>
</dbReference>
<evidence type="ECO:0000256" key="9">
    <source>
        <dbReference type="SAM" id="Phobius"/>
    </source>
</evidence>
<evidence type="ECO:0000256" key="2">
    <source>
        <dbReference type="ARBA" id="ARBA00022448"/>
    </source>
</evidence>
<organism evidence="10 11">
    <name type="scientific">Hydrogenophaga intermedia</name>
    <dbReference type="NCBI Taxonomy" id="65786"/>
    <lineage>
        <taxon>Bacteria</taxon>
        <taxon>Pseudomonadati</taxon>
        <taxon>Pseudomonadota</taxon>
        <taxon>Betaproteobacteria</taxon>
        <taxon>Burkholderiales</taxon>
        <taxon>Comamonadaceae</taxon>
        <taxon>Hydrogenophaga</taxon>
    </lineage>
</organism>
<feature type="transmembrane region" description="Helical" evidence="9">
    <location>
        <begin position="207"/>
        <end position="224"/>
    </location>
</feature>
<dbReference type="Proteomes" id="UP000028878">
    <property type="component" value="Unassembled WGS sequence"/>
</dbReference>
<feature type="transmembrane region" description="Helical" evidence="9">
    <location>
        <begin position="87"/>
        <end position="110"/>
    </location>
</feature>
<feature type="transmembrane region" description="Helical" evidence="9">
    <location>
        <begin position="122"/>
        <end position="143"/>
    </location>
</feature>
<dbReference type="EMBL" id="CCAE010000005">
    <property type="protein sequence ID" value="CDN86619.1"/>
    <property type="molecule type" value="Genomic_DNA"/>
</dbReference>
<sequence length="372" mass="39113">MDDLAALQSLNQTVLWAAFAVAAVFGFIAQRTHFCTMGAISDIVNMGDWTRMRMWVMAVGVAAIGFYGMGWLGWIDTSQSLYTGSRFIWLSALVGGALFGFGMVLASGCGSKTLVRIGAGSLKSLVVFFVMGLAAFMTLRGIFGVVRVNTVDRVSAELPSGSALPTWVANALGMEPGLAGLLSALVIGVALIAWCLSSADFRTGNNLLAGIGIGLTIVGMWWVSGHLGFVPEHPETLEPVYVGSNSGRMEALTFTAPMAFVLDWLIYFSDTTKVLTFGVVTVFGVVAGSFVCALIERSFRWEGFRDTRDTALHLVGGALMGVGGVTALGCTVGQGLSGLSTLSLLSAIAVTGIVGGAVLGFKFQMWLLERAG</sequence>
<feature type="transmembrane region" description="Helical" evidence="9">
    <location>
        <begin position="177"/>
        <end position="195"/>
    </location>
</feature>
<keyword evidence="2" id="KW-0813">Transport</keyword>
<keyword evidence="4" id="KW-0997">Cell inner membrane</keyword>
<dbReference type="GO" id="GO:0005886">
    <property type="term" value="C:plasma membrane"/>
    <property type="evidence" value="ECO:0007669"/>
    <property type="project" value="UniProtKB-SubCell"/>
</dbReference>
<proteinExistence type="inferred from homology"/>
<evidence type="ECO:0000256" key="7">
    <source>
        <dbReference type="ARBA" id="ARBA00023136"/>
    </source>
</evidence>
<gene>
    <name evidence="10" type="ORF">BN948_01025</name>
</gene>
<evidence type="ECO:0000256" key="3">
    <source>
        <dbReference type="ARBA" id="ARBA00022475"/>
    </source>
</evidence>
<comment type="subcellular location">
    <subcellularLocation>
        <location evidence="1">Cell inner membrane</location>
        <topology evidence="1">Multi-pass membrane protein</topology>
    </subcellularLocation>
</comment>
<feature type="transmembrane region" description="Helical" evidence="9">
    <location>
        <begin position="274"/>
        <end position="295"/>
    </location>
</feature>
<keyword evidence="6 9" id="KW-1133">Transmembrane helix</keyword>
<evidence type="ECO:0000256" key="5">
    <source>
        <dbReference type="ARBA" id="ARBA00022692"/>
    </source>
</evidence>
<protein>
    <submittedName>
        <fullName evidence="10">Putative transporter component</fullName>
    </submittedName>
</protein>
<dbReference type="AlphaFoldDB" id="A0A1L1PFS5"/>